<dbReference type="PANTHER" id="PTHR48043">
    <property type="entry name" value="EG:EG0003.4 PROTEIN-RELATED"/>
    <property type="match status" value="1"/>
</dbReference>
<protein>
    <recommendedName>
        <fullName evidence="3">Erythromycin biosynthesis protein CIII-like C-terminal domain-containing protein</fullName>
    </recommendedName>
</protein>
<keyword evidence="1" id="KW-0328">Glycosyltransferase</keyword>
<keyword evidence="5" id="KW-1185">Reference proteome</keyword>
<dbReference type="RefSeq" id="WP_036681364.1">
    <property type="nucleotide sequence ID" value="NZ_JNVM01000010.1"/>
</dbReference>
<keyword evidence="2" id="KW-0808">Transferase</keyword>
<dbReference type="GO" id="GO:0008194">
    <property type="term" value="F:UDP-glycosyltransferase activity"/>
    <property type="evidence" value="ECO:0007669"/>
    <property type="project" value="TreeGrafter"/>
</dbReference>
<dbReference type="PANTHER" id="PTHR48043:SF145">
    <property type="entry name" value="FI06409P-RELATED"/>
    <property type="match status" value="1"/>
</dbReference>
<sequence>MTNIFFGLSGGLGPLMRNAPTAERFIQSGASVYMSIYGESSMAWVERLGYKFLVDDDPTMPDPDKLIPPQPAIYDLDHYYAQMGLLDERFVEAWIRQRIRMLESIGADLVIADMSPHTLIAAKVLGIPSVSITQSCFHPDGKPLYFWGTPPRNLPKVTPVMNRLLYTFGLPAVERMEELFRADVDIVPGIPEMDRIYNNRVRYVGPISMNMPVSAGAELEKNFRRPAVLVYPGRLADSAGDSGMYLVKAVLSAFAETPVFVVIATSEALPEAWLASLPSNIRIVPFVEEERVGEFDLFIHHGGHGSCMSSIARGVPSLIIPTHTEREFNARHLHELGLGEYMMPRSFSPSHLYDLSKYIMQDEYRDHAGDLQKLLEKRGYQGALSVFECAQQLLRGTNRSTTC</sequence>
<dbReference type="SUPFAM" id="SSF53756">
    <property type="entry name" value="UDP-Glycosyltransferase/glycogen phosphorylase"/>
    <property type="match status" value="1"/>
</dbReference>
<dbReference type="eggNOG" id="COG1819">
    <property type="taxonomic scope" value="Bacteria"/>
</dbReference>
<dbReference type="Pfam" id="PF06722">
    <property type="entry name" value="EryCIII-like_C"/>
    <property type="match status" value="1"/>
</dbReference>
<organism evidence="4 5">
    <name type="scientific">Paenibacillus tyrfis</name>
    <dbReference type="NCBI Taxonomy" id="1501230"/>
    <lineage>
        <taxon>Bacteria</taxon>
        <taxon>Bacillati</taxon>
        <taxon>Bacillota</taxon>
        <taxon>Bacilli</taxon>
        <taxon>Bacillales</taxon>
        <taxon>Paenibacillaceae</taxon>
        <taxon>Paenibacillus</taxon>
    </lineage>
</organism>
<evidence type="ECO:0000313" key="5">
    <source>
        <dbReference type="Proteomes" id="UP000028123"/>
    </source>
</evidence>
<evidence type="ECO:0000256" key="2">
    <source>
        <dbReference type="ARBA" id="ARBA00022679"/>
    </source>
</evidence>
<gene>
    <name evidence="4" type="ORF">ET33_01165</name>
</gene>
<name>A0A081P3V7_9BACL</name>
<dbReference type="InterPro" id="IPR010610">
    <property type="entry name" value="EryCIII-like_C"/>
</dbReference>
<reference evidence="4 5" key="1">
    <citation type="submission" date="2014-06" db="EMBL/GenBank/DDBJ databases">
        <title>Draft genome sequence of Paenibacillus sp. MSt1.</title>
        <authorList>
            <person name="Aw Y.K."/>
            <person name="Ong K.S."/>
            <person name="Gan H.M."/>
            <person name="Lee S.M."/>
        </authorList>
    </citation>
    <scope>NUCLEOTIDE SEQUENCE [LARGE SCALE GENOMIC DNA]</scope>
    <source>
        <strain evidence="4 5">MSt1</strain>
    </source>
</reference>
<proteinExistence type="predicted"/>
<evidence type="ECO:0000313" key="4">
    <source>
        <dbReference type="EMBL" id="KEQ25380.1"/>
    </source>
</evidence>
<dbReference type="OrthoDB" id="9805366at2"/>
<evidence type="ECO:0000259" key="3">
    <source>
        <dbReference type="Pfam" id="PF06722"/>
    </source>
</evidence>
<accession>A0A081P3V7</accession>
<feature type="domain" description="Erythromycin biosynthesis protein CIII-like C-terminal" evidence="3">
    <location>
        <begin position="262"/>
        <end position="371"/>
    </location>
</feature>
<dbReference type="EMBL" id="JNVM01000010">
    <property type="protein sequence ID" value="KEQ25380.1"/>
    <property type="molecule type" value="Genomic_DNA"/>
</dbReference>
<dbReference type="AlphaFoldDB" id="A0A081P3V7"/>
<dbReference type="InterPro" id="IPR050271">
    <property type="entry name" value="UDP-glycosyltransferase"/>
</dbReference>
<dbReference type="Gene3D" id="3.40.50.2000">
    <property type="entry name" value="Glycogen Phosphorylase B"/>
    <property type="match status" value="2"/>
</dbReference>
<comment type="caution">
    <text evidence="4">The sequence shown here is derived from an EMBL/GenBank/DDBJ whole genome shotgun (WGS) entry which is preliminary data.</text>
</comment>
<dbReference type="Proteomes" id="UP000028123">
    <property type="component" value="Unassembled WGS sequence"/>
</dbReference>
<evidence type="ECO:0000256" key="1">
    <source>
        <dbReference type="ARBA" id="ARBA00022676"/>
    </source>
</evidence>